<dbReference type="Proteomes" id="UP000027015">
    <property type="component" value="Unassembled WGS sequence"/>
</dbReference>
<gene>
    <name evidence="1" type="ORF">O9A_00918</name>
</gene>
<keyword evidence="2" id="KW-1185">Reference proteome</keyword>
<dbReference type="PATRIC" id="fig|1134510.3.peg.1048"/>
<dbReference type="EMBL" id="AHPL01000008">
    <property type="protein sequence ID" value="KEC55038.1"/>
    <property type="molecule type" value="Genomic_DNA"/>
</dbReference>
<dbReference type="AlphaFoldDB" id="A0A067WE25"/>
<protein>
    <submittedName>
        <fullName evidence="1">Uncharacterized protein</fullName>
    </submittedName>
</protein>
<sequence>MLTEEIDSAKAEGKIDIVTLIVAHVGFGCLVGATVTSNCKARAVGEATEMLQNAAI</sequence>
<comment type="caution">
    <text evidence="1">The sequence shown here is derived from an EMBL/GenBank/DDBJ whole genome shotgun (WGS) entry which is preliminary data.</text>
</comment>
<evidence type="ECO:0000313" key="2">
    <source>
        <dbReference type="Proteomes" id="UP000027015"/>
    </source>
</evidence>
<proteinExistence type="predicted"/>
<organism evidence="1 2">
    <name type="scientific">Bartonella koehlerae C-29</name>
    <dbReference type="NCBI Taxonomy" id="1134510"/>
    <lineage>
        <taxon>Bacteria</taxon>
        <taxon>Pseudomonadati</taxon>
        <taxon>Pseudomonadota</taxon>
        <taxon>Alphaproteobacteria</taxon>
        <taxon>Hyphomicrobiales</taxon>
        <taxon>Bartonellaceae</taxon>
        <taxon>Bartonella</taxon>
    </lineage>
</organism>
<evidence type="ECO:0000313" key="1">
    <source>
        <dbReference type="EMBL" id="KEC55038.1"/>
    </source>
</evidence>
<accession>A0A067WE25</accession>
<reference evidence="1 2" key="1">
    <citation type="submission" date="2012-04" db="EMBL/GenBank/DDBJ databases">
        <title>The Genome Sequence of Bartonella koehlerae C-29.</title>
        <authorList>
            <consortium name="The Broad Institute Genome Sequencing Platform"/>
            <consortium name="The Broad Institute Genome Sequencing Center for Infectious Disease"/>
            <person name="Feldgarden M."/>
            <person name="Kirby J."/>
            <person name="Kosoy M."/>
            <person name="Birtles R."/>
            <person name="Probert W.S."/>
            <person name="Chiaraviglio L."/>
            <person name="Walker B."/>
            <person name="Young S.K."/>
            <person name="Zeng Q."/>
            <person name="Gargeya S."/>
            <person name="Fitzgerald M."/>
            <person name="Haas B."/>
            <person name="Abouelleil A."/>
            <person name="Alvarado L."/>
            <person name="Arachchi H.M."/>
            <person name="Berlin A.M."/>
            <person name="Chapman S.B."/>
            <person name="Goldberg J."/>
            <person name="Griggs A."/>
            <person name="Gujja S."/>
            <person name="Hansen M."/>
            <person name="Howarth C."/>
            <person name="Imamovic A."/>
            <person name="Larimer J."/>
            <person name="McCowen C."/>
            <person name="Montmayeur A."/>
            <person name="Murphy C."/>
            <person name="Neiman D."/>
            <person name="Pearson M."/>
            <person name="Priest M."/>
            <person name="Roberts A."/>
            <person name="Saif S."/>
            <person name="Shea T."/>
            <person name="Sisk P."/>
            <person name="Sykes S."/>
            <person name="Wortman J."/>
            <person name="Nusbaum C."/>
            <person name="Birren B."/>
        </authorList>
    </citation>
    <scope>NUCLEOTIDE SEQUENCE [LARGE SCALE GENOMIC DNA]</scope>
    <source>
        <strain evidence="1 2">C-29</strain>
    </source>
</reference>
<name>A0A067WE25_9HYPH</name>
<dbReference type="HOGENOM" id="CLU_3004851_0_0_5"/>